<dbReference type="PROSITE" id="PS50109">
    <property type="entry name" value="HIS_KIN"/>
    <property type="match status" value="1"/>
</dbReference>
<dbReference type="InterPro" id="IPR003661">
    <property type="entry name" value="HisK_dim/P_dom"/>
</dbReference>
<comment type="catalytic activity">
    <reaction evidence="1">
        <text>ATP + protein L-histidine = ADP + protein N-phospho-L-histidine.</text>
        <dbReference type="EC" id="2.7.13.3"/>
    </reaction>
</comment>
<dbReference type="SUPFAM" id="SSF47384">
    <property type="entry name" value="Homodimeric domain of signal transducing histidine kinase"/>
    <property type="match status" value="1"/>
</dbReference>
<protein>
    <recommendedName>
        <fullName evidence="3">histidine kinase</fullName>
        <ecNumber evidence="3">2.7.13.3</ecNumber>
    </recommendedName>
</protein>
<name>A0A9X2J3B0_9GAMM</name>
<dbReference type="Pfam" id="PF00512">
    <property type="entry name" value="HisKA"/>
    <property type="match status" value="1"/>
</dbReference>
<gene>
    <name evidence="17" type="primary">phoR</name>
    <name evidence="17" type="ORF">MO867_00645</name>
</gene>
<keyword evidence="12 15" id="KW-1133">Transmembrane helix</keyword>
<dbReference type="PANTHER" id="PTHR45453">
    <property type="entry name" value="PHOSPHATE REGULON SENSOR PROTEIN PHOR"/>
    <property type="match status" value="1"/>
</dbReference>
<dbReference type="NCBIfam" id="TIGR02966">
    <property type="entry name" value="phoR_proteo"/>
    <property type="match status" value="1"/>
</dbReference>
<keyword evidence="11" id="KW-0067">ATP-binding</keyword>
<dbReference type="InterPro" id="IPR004358">
    <property type="entry name" value="Sig_transdc_His_kin-like_C"/>
</dbReference>
<dbReference type="Pfam" id="PF02518">
    <property type="entry name" value="HATPase_c"/>
    <property type="match status" value="1"/>
</dbReference>
<dbReference type="Proteomes" id="UP001139028">
    <property type="component" value="Unassembled WGS sequence"/>
</dbReference>
<organism evidence="17 18">
    <name type="scientific">Microbulbifer okhotskensis</name>
    <dbReference type="NCBI Taxonomy" id="2926617"/>
    <lineage>
        <taxon>Bacteria</taxon>
        <taxon>Pseudomonadati</taxon>
        <taxon>Pseudomonadota</taxon>
        <taxon>Gammaproteobacteria</taxon>
        <taxon>Cellvibrionales</taxon>
        <taxon>Microbulbiferaceae</taxon>
        <taxon>Microbulbifer</taxon>
    </lineage>
</organism>
<dbReference type="Gene3D" id="1.10.287.130">
    <property type="match status" value="1"/>
</dbReference>
<evidence type="ECO:0000256" key="8">
    <source>
        <dbReference type="ARBA" id="ARBA00022692"/>
    </source>
</evidence>
<keyword evidence="6" id="KW-0597">Phosphoprotein</keyword>
<reference evidence="17" key="1">
    <citation type="journal article" date="2022" name="Arch. Microbiol.">
        <title>Microbulbifer okhotskensis sp. nov., isolated from a deep bottom sediment of the Okhotsk Sea.</title>
        <authorList>
            <person name="Romanenko L."/>
            <person name="Kurilenko V."/>
            <person name="Otstavnykh N."/>
            <person name="Velansky P."/>
            <person name="Isaeva M."/>
            <person name="Mikhailov V."/>
        </authorList>
    </citation>
    <scope>NUCLEOTIDE SEQUENCE</scope>
    <source>
        <strain evidence="17">OS29</strain>
    </source>
</reference>
<dbReference type="InterPro" id="IPR003594">
    <property type="entry name" value="HATPase_dom"/>
</dbReference>
<keyword evidence="8 15" id="KW-0812">Transmembrane</keyword>
<evidence type="ECO:0000256" key="6">
    <source>
        <dbReference type="ARBA" id="ARBA00022553"/>
    </source>
</evidence>
<evidence type="ECO:0000256" key="7">
    <source>
        <dbReference type="ARBA" id="ARBA00022679"/>
    </source>
</evidence>
<dbReference type="InterPro" id="IPR021766">
    <property type="entry name" value="PhoR_N"/>
</dbReference>
<dbReference type="InterPro" id="IPR036890">
    <property type="entry name" value="HATPase_C_sf"/>
</dbReference>
<keyword evidence="10 17" id="KW-0418">Kinase</keyword>
<dbReference type="AlphaFoldDB" id="A0A9X2J3B0"/>
<dbReference type="InterPro" id="IPR005467">
    <property type="entry name" value="His_kinase_dom"/>
</dbReference>
<dbReference type="FunFam" id="1.10.287.130:FF:000001">
    <property type="entry name" value="Two-component sensor histidine kinase"/>
    <property type="match status" value="1"/>
</dbReference>
<feature type="transmembrane region" description="Helical" evidence="15">
    <location>
        <begin position="9"/>
        <end position="25"/>
    </location>
</feature>
<keyword evidence="4" id="KW-0813">Transport</keyword>
<dbReference type="Pfam" id="PF11808">
    <property type="entry name" value="PhoR"/>
    <property type="match status" value="1"/>
</dbReference>
<dbReference type="SMART" id="SM00388">
    <property type="entry name" value="HisKA"/>
    <property type="match status" value="1"/>
</dbReference>
<keyword evidence="14 15" id="KW-0472">Membrane</keyword>
<comment type="subcellular location">
    <subcellularLocation>
        <location evidence="2">Cell membrane</location>
    </subcellularLocation>
</comment>
<dbReference type="InterPro" id="IPR050351">
    <property type="entry name" value="BphY/WalK/GraS-like"/>
</dbReference>
<dbReference type="GO" id="GO:0005524">
    <property type="term" value="F:ATP binding"/>
    <property type="evidence" value="ECO:0007669"/>
    <property type="project" value="UniProtKB-KW"/>
</dbReference>
<evidence type="ECO:0000313" key="17">
    <source>
        <dbReference type="EMBL" id="MCO1332833.1"/>
    </source>
</evidence>
<evidence type="ECO:0000256" key="12">
    <source>
        <dbReference type="ARBA" id="ARBA00022989"/>
    </source>
</evidence>
<evidence type="ECO:0000259" key="16">
    <source>
        <dbReference type="PROSITE" id="PS50109"/>
    </source>
</evidence>
<dbReference type="CDD" id="cd00082">
    <property type="entry name" value="HisKA"/>
    <property type="match status" value="1"/>
</dbReference>
<evidence type="ECO:0000313" key="18">
    <source>
        <dbReference type="Proteomes" id="UP001139028"/>
    </source>
</evidence>
<dbReference type="PRINTS" id="PR00344">
    <property type="entry name" value="BCTRLSENSOR"/>
</dbReference>
<evidence type="ECO:0000256" key="5">
    <source>
        <dbReference type="ARBA" id="ARBA00022475"/>
    </source>
</evidence>
<dbReference type="GO" id="GO:0000155">
    <property type="term" value="F:phosphorelay sensor kinase activity"/>
    <property type="evidence" value="ECO:0007669"/>
    <property type="project" value="InterPro"/>
</dbReference>
<dbReference type="RefSeq" id="WP_252464003.1">
    <property type="nucleotide sequence ID" value="NZ_JALBWM010000002.1"/>
</dbReference>
<dbReference type="SMART" id="SM00387">
    <property type="entry name" value="HATPase_c"/>
    <property type="match status" value="1"/>
</dbReference>
<evidence type="ECO:0000256" key="14">
    <source>
        <dbReference type="ARBA" id="ARBA00023136"/>
    </source>
</evidence>
<evidence type="ECO:0000256" key="2">
    <source>
        <dbReference type="ARBA" id="ARBA00004236"/>
    </source>
</evidence>
<evidence type="ECO:0000256" key="11">
    <source>
        <dbReference type="ARBA" id="ARBA00022840"/>
    </source>
</evidence>
<evidence type="ECO:0000256" key="10">
    <source>
        <dbReference type="ARBA" id="ARBA00022777"/>
    </source>
</evidence>
<comment type="caution">
    <text evidence="17">The sequence shown here is derived from an EMBL/GenBank/DDBJ whole genome shotgun (WGS) entry which is preliminary data.</text>
</comment>
<dbReference type="GO" id="GO:0016036">
    <property type="term" value="P:cellular response to phosphate starvation"/>
    <property type="evidence" value="ECO:0007669"/>
    <property type="project" value="TreeGrafter"/>
</dbReference>
<evidence type="ECO:0000256" key="3">
    <source>
        <dbReference type="ARBA" id="ARBA00012438"/>
    </source>
</evidence>
<proteinExistence type="predicted"/>
<keyword evidence="9" id="KW-0547">Nucleotide-binding</keyword>
<evidence type="ECO:0000256" key="9">
    <source>
        <dbReference type="ARBA" id="ARBA00022741"/>
    </source>
</evidence>
<dbReference type="InterPro" id="IPR014310">
    <property type="entry name" value="Sig_transdc_His_kinase_PhoR"/>
</dbReference>
<evidence type="ECO:0000256" key="1">
    <source>
        <dbReference type="ARBA" id="ARBA00000085"/>
    </source>
</evidence>
<dbReference type="FunFam" id="3.30.565.10:FF:000006">
    <property type="entry name" value="Sensor histidine kinase WalK"/>
    <property type="match status" value="1"/>
</dbReference>
<evidence type="ECO:0000256" key="4">
    <source>
        <dbReference type="ARBA" id="ARBA00022448"/>
    </source>
</evidence>
<keyword evidence="13" id="KW-0902">Two-component regulatory system</keyword>
<dbReference type="PANTHER" id="PTHR45453:SF1">
    <property type="entry name" value="PHOSPHATE REGULON SENSOR PROTEIN PHOR"/>
    <property type="match status" value="1"/>
</dbReference>
<keyword evidence="5" id="KW-1003">Cell membrane</keyword>
<dbReference type="GO" id="GO:0004721">
    <property type="term" value="F:phosphoprotein phosphatase activity"/>
    <property type="evidence" value="ECO:0007669"/>
    <property type="project" value="InterPro"/>
</dbReference>
<dbReference type="Gene3D" id="3.30.565.10">
    <property type="entry name" value="Histidine kinase-like ATPase, C-terminal domain"/>
    <property type="match status" value="1"/>
</dbReference>
<evidence type="ECO:0000256" key="13">
    <source>
        <dbReference type="ARBA" id="ARBA00023012"/>
    </source>
</evidence>
<dbReference type="EC" id="2.7.13.3" evidence="3"/>
<evidence type="ECO:0000256" key="15">
    <source>
        <dbReference type="SAM" id="Phobius"/>
    </source>
</evidence>
<dbReference type="InterPro" id="IPR036097">
    <property type="entry name" value="HisK_dim/P_sf"/>
</dbReference>
<dbReference type="EMBL" id="JALBWM010000002">
    <property type="protein sequence ID" value="MCO1332833.1"/>
    <property type="molecule type" value="Genomic_DNA"/>
</dbReference>
<dbReference type="GO" id="GO:0005886">
    <property type="term" value="C:plasma membrane"/>
    <property type="evidence" value="ECO:0007669"/>
    <property type="project" value="UniProtKB-SubCell"/>
</dbReference>
<dbReference type="SUPFAM" id="SSF55874">
    <property type="entry name" value="ATPase domain of HSP90 chaperone/DNA topoisomerase II/histidine kinase"/>
    <property type="match status" value="1"/>
</dbReference>
<feature type="domain" description="Histidine kinase" evidence="16">
    <location>
        <begin position="211"/>
        <end position="426"/>
    </location>
</feature>
<keyword evidence="18" id="KW-1185">Reference proteome</keyword>
<sequence length="442" mass="49356">MLDRSIGEFSRFVIIALGCTILGFTSDNWPLALIAALSCYLFSVLWQQHRFNRWLTNGRRGPAPTAFGIWGEIYDDFYRMQRRHRREKQKLHAMLRRVQDSTSALREGIIALEDGDNLAWWNPAAGELLGLQASDSGQSLVNFVRDPVFVDYMHSENGNSREPLTLPAPGNEACMLQLEVTRYGQDEALVIVRDITRLHNLEQMRRDFVANVSHELRTPLTVIAGYLETLQSSDMAPPAWKRPLTQMEEQAARMTSLVNDLLLLARLETSERKNGDMAVAVTELIERVAQEARSFSGGRHHIEVQCDTNTSISGDPGELHSAFANLVLNAVKYTPEKGEIHLRWRQDNQGGHFSVEDNGIGIDLIHIPRLTERFYRVDPGRSRDSGGTGLGLAIVKHVLLRHNAEMGVESTPGQGSLFTLHFPVGKLTSKATPAVNSEAAGL</sequence>
<keyword evidence="7" id="KW-0808">Transferase</keyword>
<accession>A0A9X2J3B0</accession>
<dbReference type="Gene3D" id="3.30.450.20">
    <property type="entry name" value="PAS domain"/>
    <property type="match status" value="1"/>
</dbReference>